<evidence type="ECO:0008006" key="4">
    <source>
        <dbReference type="Google" id="ProtNLM"/>
    </source>
</evidence>
<name>A0A4R1F628_9GAMM</name>
<evidence type="ECO:0000313" key="2">
    <source>
        <dbReference type="EMBL" id="TCJ88960.1"/>
    </source>
</evidence>
<dbReference type="RefSeq" id="WP_131904624.1">
    <property type="nucleotide sequence ID" value="NZ_BAAAFU010000008.1"/>
</dbReference>
<comment type="caution">
    <text evidence="2">The sequence shown here is derived from an EMBL/GenBank/DDBJ whole genome shotgun (WGS) entry which is preliminary data.</text>
</comment>
<dbReference type="AlphaFoldDB" id="A0A4R1F628"/>
<keyword evidence="1" id="KW-0472">Membrane</keyword>
<organism evidence="2 3">
    <name type="scientific">Cocleimonas flava</name>
    <dbReference type="NCBI Taxonomy" id="634765"/>
    <lineage>
        <taxon>Bacteria</taxon>
        <taxon>Pseudomonadati</taxon>
        <taxon>Pseudomonadota</taxon>
        <taxon>Gammaproteobacteria</taxon>
        <taxon>Thiotrichales</taxon>
        <taxon>Thiotrichaceae</taxon>
        <taxon>Cocleimonas</taxon>
    </lineage>
</organism>
<keyword evidence="1" id="KW-0812">Transmembrane</keyword>
<dbReference type="OrthoDB" id="6193567at2"/>
<dbReference type="EMBL" id="SMFQ01000002">
    <property type="protein sequence ID" value="TCJ88960.1"/>
    <property type="molecule type" value="Genomic_DNA"/>
</dbReference>
<sequence length="219" mass="24835">MSNSLIKNLIVVLLGLNVFYLIWTLTIGKGHGTPPLTEEKGVPSLTLLPIQNSDIYQSNTSTRQSSCYTFGPFNSEKTAQIIAKNINNFGLATETHKQKTMQTLNFLVYLEPLKNRSEALKVINDIKKQEVTEYKIIETGPYKNAIALGSFDSLDEARRHSEYIRFLGYDAKYTTQKKQKEVYWIDYDEPFGSNAPVLDWANDIDPRNSAQKIPKACAF</sequence>
<proteinExistence type="predicted"/>
<keyword evidence="1" id="KW-1133">Transmembrane helix</keyword>
<evidence type="ECO:0000256" key="1">
    <source>
        <dbReference type="SAM" id="Phobius"/>
    </source>
</evidence>
<accession>A0A4R1F628</accession>
<gene>
    <name evidence="2" type="ORF">EV695_0821</name>
</gene>
<feature type="transmembrane region" description="Helical" evidence="1">
    <location>
        <begin position="6"/>
        <end position="23"/>
    </location>
</feature>
<reference evidence="2 3" key="1">
    <citation type="submission" date="2019-03" db="EMBL/GenBank/DDBJ databases">
        <title>Genomic Encyclopedia of Type Strains, Phase IV (KMG-IV): sequencing the most valuable type-strain genomes for metagenomic binning, comparative biology and taxonomic classification.</title>
        <authorList>
            <person name="Goeker M."/>
        </authorList>
    </citation>
    <scope>NUCLEOTIDE SEQUENCE [LARGE SCALE GENOMIC DNA]</scope>
    <source>
        <strain evidence="2 3">DSM 24830</strain>
    </source>
</reference>
<dbReference type="Proteomes" id="UP000294887">
    <property type="component" value="Unassembled WGS sequence"/>
</dbReference>
<evidence type="ECO:0000313" key="3">
    <source>
        <dbReference type="Proteomes" id="UP000294887"/>
    </source>
</evidence>
<protein>
    <recommendedName>
        <fullName evidence="4">Sporulation related protein</fullName>
    </recommendedName>
</protein>
<keyword evidence="3" id="KW-1185">Reference proteome</keyword>